<evidence type="ECO:0000313" key="2">
    <source>
        <dbReference type="EMBL" id="KGD61310.1"/>
    </source>
</evidence>
<dbReference type="Pfam" id="PF21880">
    <property type="entry name" value="DUF6916"/>
    <property type="match status" value="1"/>
</dbReference>
<dbReference type="RefSeq" id="WP_035247234.1">
    <property type="nucleotide sequence ID" value="NZ_ARXU01000005.1"/>
</dbReference>
<dbReference type="EMBL" id="ARXU01000005">
    <property type="protein sequence ID" value="KGD61310.1"/>
    <property type="molecule type" value="Genomic_DNA"/>
</dbReference>
<dbReference type="Proteomes" id="UP000029443">
    <property type="component" value="Unassembled WGS sequence"/>
</dbReference>
<evidence type="ECO:0000313" key="3">
    <source>
        <dbReference type="Proteomes" id="UP000029443"/>
    </source>
</evidence>
<name>A0ABR4WD92_9GAMM</name>
<reference evidence="2 3" key="1">
    <citation type="submission" date="2012-09" db="EMBL/GenBank/DDBJ databases">
        <title>Genome Sequence of alkane-degrading Bacterium Alcanivorax jadensis T9.</title>
        <authorList>
            <person name="Lai Q."/>
            <person name="Shao Z."/>
        </authorList>
    </citation>
    <scope>NUCLEOTIDE SEQUENCE [LARGE SCALE GENOMIC DNA]</scope>
    <source>
        <strain evidence="2 3">T9</strain>
    </source>
</reference>
<accession>A0ABR4WD92</accession>
<sequence length="95" mass="10284">MITLQQWKDCEGQAFTLENGDSLTLAEVTMPISPEGWECFSLLFAGQVQLEQGATVMRNDVLGETSVFVVPVGPLGASDGTYHFEAVFNRQVASA</sequence>
<organism evidence="2 3">
    <name type="scientific">Alcanivorax jadensis T9</name>
    <dbReference type="NCBI Taxonomy" id="1177181"/>
    <lineage>
        <taxon>Bacteria</taxon>
        <taxon>Pseudomonadati</taxon>
        <taxon>Pseudomonadota</taxon>
        <taxon>Gammaproteobacteria</taxon>
        <taxon>Oceanospirillales</taxon>
        <taxon>Alcanivoracaceae</taxon>
        <taxon>Alcanivorax</taxon>
    </lineage>
</organism>
<feature type="domain" description="DUF6916" evidence="1">
    <location>
        <begin position="2"/>
        <end position="88"/>
    </location>
</feature>
<comment type="caution">
    <text evidence="2">The sequence shown here is derived from an EMBL/GenBank/DDBJ whole genome shotgun (WGS) entry which is preliminary data.</text>
</comment>
<keyword evidence="3" id="KW-1185">Reference proteome</keyword>
<gene>
    <name evidence="2" type="ORF">T9A_01759</name>
</gene>
<dbReference type="InterPro" id="IPR054209">
    <property type="entry name" value="DUF6916"/>
</dbReference>
<protein>
    <recommendedName>
        <fullName evidence="1">DUF6916 domain-containing protein</fullName>
    </recommendedName>
</protein>
<evidence type="ECO:0000259" key="1">
    <source>
        <dbReference type="Pfam" id="PF21880"/>
    </source>
</evidence>
<proteinExistence type="predicted"/>